<keyword evidence="2 5" id="KW-0812">Transmembrane</keyword>
<feature type="transmembrane region" description="Helical" evidence="5">
    <location>
        <begin position="54"/>
        <end position="75"/>
    </location>
</feature>
<dbReference type="EMBL" id="QTUC01000001">
    <property type="protein sequence ID" value="REF36520.1"/>
    <property type="molecule type" value="Genomic_DNA"/>
</dbReference>
<feature type="domain" description="ABC-2 type transporter transmembrane" evidence="6">
    <location>
        <begin position="4"/>
        <end position="194"/>
    </location>
</feature>
<keyword evidence="8" id="KW-1185">Reference proteome</keyword>
<name>A0A3D9V8N0_THECX</name>
<feature type="transmembrane region" description="Helical" evidence="5">
    <location>
        <begin position="137"/>
        <end position="160"/>
    </location>
</feature>
<dbReference type="GO" id="GO:0140359">
    <property type="term" value="F:ABC-type transporter activity"/>
    <property type="evidence" value="ECO:0007669"/>
    <property type="project" value="InterPro"/>
</dbReference>
<evidence type="ECO:0000256" key="4">
    <source>
        <dbReference type="ARBA" id="ARBA00023136"/>
    </source>
</evidence>
<dbReference type="RefSeq" id="WP_115850145.1">
    <property type="nucleotide sequence ID" value="NZ_QTUC01000001.1"/>
</dbReference>
<evidence type="ECO:0000256" key="2">
    <source>
        <dbReference type="ARBA" id="ARBA00022692"/>
    </source>
</evidence>
<dbReference type="GO" id="GO:0016020">
    <property type="term" value="C:membrane"/>
    <property type="evidence" value="ECO:0007669"/>
    <property type="project" value="UniProtKB-SubCell"/>
</dbReference>
<dbReference type="InterPro" id="IPR052902">
    <property type="entry name" value="ABC-2_transporter"/>
</dbReference>
<comment type="subcellular location">
    <subcellularLocation>
        <location evidence="1">Membrane</location>
        <topology evidence="1">Multi-pass membrane protein</topology>
    </subcellularLocation>
</comment>
<dbReference type="InterPro" id="IPR013525">
    <property type="entry name" value="ABC2_TM"/>
</dbReference>
<evidence type="ECO:0000256" key="3">
    <source>
        <dbReference type="ARBA" id="ARBA00022989"/>
    </source>
</evidence>
<dbReference type="PANTHER" id="PTHR43027">
    <property type="entry name" value="DOXORUBICIN RESISTANCE ABC TRANSPORTER PERMEASE PROTEIN DRRC-RELATED"/>
    <property type="match status" value="1"/>
</dbReference>
<keyword evidence="3 5" id="KW-1133">Transmembrane helix</keyword>
<accession>A0A3D9V8N0</accession>
<dbReference type="Pfam" id="PF01061">
    <property type="entry name" value="ABC2_membrane"/>
    <property type="match status" value="1"/>
</dbReference>
<organism evidence="7 8">
    <name type="scientific">Thermasporomyces composti</name>
    <dbReference type="NCBI Taxonomy" id="696763"/>
    <lineage>
        <taxon>Bacteria</taxon>
        <taxon>Bacillati</taxon>
        <taxon>Actinomycetota</taxon>
        <taxon>Actinomycetes</taxon>
        <taxon>Propionibacteriales</taxon>
        <taxon>Nocardioidaceae</taxon>
        <taxon>Thermasporomyces</taxon>
    </lineage>
</organism>
<protein>
    <submittedName>
        <fullName evidence="7">ABC-2 type transport system permease protein</fullName>
    </submittedName>
</protein>
<dbReference type="PANTHER" id="PTHR43027:SF2">
    <property type="entry name" value="TRANSPORT PERMEASE PROTEIN"/>
    <property type="match status" value="1"/>
</dbReference>
<reference evidence="7 8" key="1">
    <citation type="submission" date="2018-08" db="EMBL/GenBank/DDBJ databases">
        <title>Sequencing the genomes of 1000 actinobacteria strains.</title>
        <authorList>
            <person name="Klenk H.-P."/>
        </authorList>
    </citation>
    <scope>NUCLEOTIDE SEQUENCE [LARGE SCALE GENOMIC DNA]</scope>
    <source>
        <strain evidence="7 8">DSM 22891</strain>
    </source>
</reference>
<feature type="transmembrane region" description="Helical" evidence="5">
    <location>
        <begin position="221"/>
        <end position="241"/>
    </location>
</feature>
<dbReference type="AlphaFoldDB" id="A0A3D9V8N0"/>
<feature type="transmembrane region" description="Helical" evidence="5">
    <location>
        <begin position="167"/>
        <end position="186"/>
    </location>
</feature>
<proteinExistence type="predicted"/>
<feature type="transmembrane region" description="Helical" evidence="5">
    <location>
        <begin position="20"/>
        <end position="42"/>
    </location>
</feature>
<dbReference type="OrthoDB" id="3217868at2"/>
<comment type="caution">
    <text evidence="7">The sequence shown here is derived from an EMBL/GenBank/DDBJ whole genome shotgun (WGS) entry which is preliminary data.</text>
</comment>
<gene>
    <name evidence="7" type="ORF">DFJ64_1933</name>
</gene>
<feature type="transmembrane region" description="Helical" evidence="5">
    <location>
        <begin position="96"/>
        <end position="125"/>
    </location>
</feature>
<sequence length="244" mass="25754">MTLLAAITFTEAKLFLRERLTVFFTLVFPTVVFGVLASIPALRVPLEDLEGARFIDYFIPSIVVMTLAMVAVNTMPTRLATYREKGVLRRMSTTPVHPGAVLVGQLVVNAAAAAVGTVVLVAFASTAFDVPLPQHPAGFVLAYVLGGGAMLALGLLAAALAPRANAVGVIALPIFFLTMFVGGAYLPRFMLPEIVVRIGDYTPPGVQALQDAWTGAGPDPLQMVSMAAVGVVAGVVAVRSFRWE</sequence>
<evidence type="ECO:0000256" key="5">
    <source>
        <dbReference type="SAM" id="Phobius"/>
    </source>
</evidence>
<dbReference type="Proteomes" id="UP000256485">
    <property type="component" value="Unassembled WGS sequence"/>
</dbReference>
<evidence type="ECO:0000259" key="6">
    <source>
        <dbReference type="Pfam" id="PF01061"/>
    </source>
</evidence>
<evidence type="ECO:0000256" key="1">
    <source>
        <dbReference type="ARBA" id="ARBA00004141"/>
    </source>
</evidence>
<evidence type="ECO:0000313" key="8">
    <source>
        <dbReference type="Proteomes" id="UP000256485"/>
    </source>
</evidence>
<keyword evidence="4 5" id="KW-0472">Membrane</keyword>
<evidence type="ECO:0000313" key="7">
    <source>
        <dbReference type="EMBL" id="REF36520.1"/>
    </source>
</evidence>